<dbReference type="PROSITE" id="PS51273">
    <property type="entry name" value="GATASE_TYPE_1"/>
    <property type="match status" value="1"/>
</dbReference>
<gene>
    <name evidence="2" type="ORF">D3273_17145</name>
</gene>
<dbReference type="Gene3D" id="3.40.50.880">
    <property type="match status" value="1"/>
</dbReference>
<dbReference type="CDD" id="cd01741">
    <property type="entry name" value="GATase1_1"/>
    <property type="match status" value="1"/>
</dbReference>
<evidence type="ECO:0000313" key="3">
    <source>
        <dbReference type="Proteomes" id="UP000290759"/>
    </source>
</evidence>
<keyword evidence="2" id="KW-0315">Glutamine amidotransferase</keyword>
<name>A0A4Q2U4L2_9HYPH</name>
<dbReference type="EMBL" id="QYBB01000021">
    <property type="protein sequence ID" value="RYC30738.1"/>
    <property type="molecule type" value="Genomic_DNA"/>
</dbReference>
<dbReference type="NCBIfam" id="NF005072">
    <property type="entry name" value="PRK06490.1"/>
    <property type="match status" value="1"/>
</dbReference>
<reference evidence="2 3" key="1">
    <citation type="submission" date="2018-12" db="EMBL/GenBank/DDBJ databases">
        <authorList>
            <person name="Grouzdev D.S."/>
            <person name="Krutkina M.S."/>
        </authorList>
    </citation>
    <scope>NUCLEOTIDE SEQUENCE [LARGE SCALE GENOMIC DNA]</scope>
    <source>
        <strain evidence="2 3">RmlP026</strain>
    </source>
</reference>
<sequence>MGEGVPSQLPSCRAAPAAGRPRPILVVLHQEQSTPGRVGRLLRAMGYGLDIRRPRFGDPLPGTMAHHAGAVIFGGPMSANDPDPWIKAEIDWTAVPLREGAPLLGLCLGAQMIARQLGQSVGPHADGHVEVGYYPISPTAAGDALAGEPFPRWVYHWHREGFRLPPGAEALANGTDFECQAFRHGRNAVGLQFHPEVTYAMMSRWIVLGHETACAKNARPVHQHRPDWFLHDAPVARWAGAFLEAWAAGALPPQRAAEAGALRDRRAAGEALVTPM</sequence>
<dbReference type="GO" id="GO:0016740">
    <property type="term" value="F:transferase activity"/>
    <property type="evidence" value="ECO:0007669"/>
    <property type="project" value="UniProtKB-KW"/>
</dbReference>
<dbReference type="PANTHER" id="PTHR42695">
    <property type="entry name" value="GLUTAMINE AMIDOTRANSFERASE YLR126C-RELATED"/>
    <property type="match status" value="1"/>
</dbReference>
<accession>A0A4Q2U4L2</accession>
<dbReference type="GO" id="GO:0005829">
    <property type="term" value="C:cytosol"/>
    <property type="evidence" value="ECO:0007669"/>
    <property type="project" value="TreeGrafter"/>
</dbReference>
<evidence type="ECO:0000313" key="2">
    <source>
        <dbReference type="EMBL" id="RYC30738.1"/>
    </source>
</evidence>
<organism evidence="2 3">
    <name type="scientific">Lichenibacterium minor</name>
    <dbReference type="NCBI Taxonomy" id="2316528"/>
    <lineage>
        <taxon>Bacteria</taxon>
        <taxon>Pseudomonadati</taxon>
        <taxon>Pseudomonadota</taxon>
        <taxon>Alphaproteobacteria</taxon>
        <taxon>Hyphomicrobiales</taxon>
        <taxon>Lichenihabitantaceae</taxon>
        <taxon>Lichenibacterium</taxon>
    </lineage>
</organism>
<dbReference type="InterPro" id="IPR044992">
    <property type="entry name" value="ChyE-like"/>
</dbReference>
<dbReference type="PANTHER" id="PTHR42695:SF5">
    <property type="entry name" value="GLUTAMINE AMIDOTRANSFERASE YLR126C-RELATED"/>
    <property type="match status" value="1"/>
</dbReference>
<protein>
    <submittedName>
        <fullName evidence="2">Glutamine amidotransferase</fullName>
    </submittedName>
</protein>
<comment type="caution">
    <text evidence="2">The sequence shown here is derived from an EMBL/GenBank/DDBJ whole genome shotgun (WGS) entry which is preliminary data.</text>
</comment>
<keyword evidence="2" id="KW-0808">Transferase</keyword>
<dbReference type="Proteomes" id="UP000290759">
    <property type="component" value="Unassembled WGS sequence"/>
</dbReference>
<keyword evidence="3" id="KW-1185">Reference proteome</keyword>
<dbReference type="Pfam" id="PF00117">
    <property type="entry name" value="GATase"/>
    <property type="match status" value="1"/>
</dbReference>
<dbReference type="RefSeq" id="WP_129228114.1">
    <property type="nucleotide sequence ID" value="NZ_QYBB01000021.1"/>
</dbReference>
<proteinExistence type="predicted"/>
<dbReference type="InterPro" id="IPR029062">
    <property type="entry name" value="Class_I_gatase-like"/>
</dbReference>
<dbReference type="InterPro" id="IPR017926">
    <property type="entry name" value="GATASE"/>
</dbReference>
<evidence type="ECO:0000259" key="1">
    <source>
        <dbReference type="Pfam" id="PF00117"/>
    </source>
</evidence>
<dbReference type="AlphaFoldDB" id="A0A4Q2U4L2"/>
<reference evidence="2 3" key="2">
    <citation type="submission" date="2019-02" db="EMBL/GenBank/DDBJ databases">
        <title>'Lichenibacterium ramalinii' gen. nov. sp. nov., 'Lichenibacterium minor' gen. nov. sp. nov.</title>
        <authorList>
            <person name="Pankratov T."/>
        </authorList>
    </citation>
    <scope>NUCLEOTIDE SEQUENCE [LARGE SCALE GENOMIC DNA]</scope>
    <source>
        <strain evidence="2 3">RmlP026</strain>
    </source>
</reference>
<feature type="domain" description="Glutamine amidotransferase" evidence="1">
    <location>
        <begin position="66"/>
        <end position="199"/>
    </location>
</feature>
<dbReference type="OrthoDB" id="9813383at2"/>
<dbReference type="SUPFAM" id="SSF52317">
    <property type="entry name" value="Class I glutamine amidotransferase-like"/>
    <property type="match status" value="1"/>
</dbReference>